<dbReference type="PANTHER" id="PTHR37610:SF40">
    <property type="entry name" value="OS01G0909600 PROTEIN"/>
    <property type="match status" value="1"/>
</dbReference>
<organism evidence="2 3">
    <name type="scientific">Lithospermum erythrorhizon</name>
    <name type="common">Purple gromwell</name>
    <name type="synonym">Lithospermum officinale var. erythrorhizon</name>
    <dbReference type="NCBI Taxonomy" id="34254"/>
    <lineage>
        <taxon>Eukaryota</taxon>
        <taxon>Viridiplantae</taxon>
        <taxon>Streptophyta</taxon>
        <taxon>Embryophyta</taxon>
        <taxon>Tracheophyta</taxon>
        <taxon>Spermatophyta</taxon>
        <taxon>Magnoliopsida</taxon>
        <taxon>eudicotyledons</taxon>
        <taxon>Gunneridae</taxon>
        <taxon>Pentapetalae</taxon>
        <taxon>asterids</taxon>
        <taxon>lamiids</taxon>
        <taxon>Boraginales</taxon>
        <taxon>Boraginaceae</taxon>
        <taxon>Boraginoideae</taxon>
        <taxon>Lithospermeae</taxon>
        <taxon>Lithospermum</taxon>
    </lineage>
</organism>
<dbReference type="AlphaFoldDB" id="A0AAV3RER7"/>
<accession>A0AAV3RER7</accession>
<comment type="caution">
    <text evidence="2">The sequence shown here is derived from an EMBL/GenBank/DDBJ whole genome shotgun (WGS) entry which is preliminary data.</text>
</comment>
<keyword evidence="3" id="KW-1185">Reference proteome</keyword>
<dbReference type="EMBL" id="BAABME010008680">
    <property type="protein sequence ID" value="GAA0173600.1"/>
    <property type="molecule type" value="Genomic_DNA"/>
</dbReference>
<name>A0AAV3RER7_LITER</name>
<dbReference type="Pfam" id="PF14244">
    <property type="entry name" value="Retrotran_gag_3"/>
    <property type="match status" value="1"/>
</dbReference>
<proteinExistence type="predicted"/>
<dbReference type="Proteomes" id="UP001454036">
    <property type="component" value="Unassembled WGS sequence"/>
</dbReference>
<sequence>MNNQSNAENTFRTQTEAEEQQIKYDNLLYLHNTDHSSLVLVSNVLTEHNYMSWSRSMMTTLEALDKLGFITGEVEIPSANSPLHNVIVPKCKSMIMNVKKQRLLKLNMVDGMENIAMQVKAYPSGSFRFNRIDKSFLNMLSIIM</sequence>
<feature type="domain" description="Retrotransposon Copia-like N-terminal" evidence="1">
    <location>
        <begin position="31"/>
        <end position="77"/>
    </location>
</feature>
<evidence type="ECO:0000259" key="1">
    <source>
        <dbReference type="Pfam" id="PF14244"/>
    </source>
</evidence>
<dbReference type="InterPro" id="IPR029472">
    <property type="entry name" value="Copia-like_N"/>
</dbReference>
<gene>
    <name evidence="2" type="ORF">LIER_27181</name>
</gene>
<evidence type="ECO:0000313" key="2">
    <source>
        <dbReference type="EMBL" id="GAA0173600.1"/>
    </source>
</evidence>
<reference evidence="2 3" key="1">
    <citation type="submission" date="2024-01" db="EMBL/GenBank/DDBJ databases">
        <title>The complete chloroplast genome sequence of Lithospermum erythrorhizon: insights into the phylogenetic relationship among Boraginaceae species and the maternal lineages of purple gromwells.</title>
        <authorList>
            <person name="Okada T."/>
            <person name="Watanabe K."/>
        </authorList>
    </citation>
    <scope>NUCLEOTIDE SEQUENCE [LARGE SCALE GENOMIC DNA]</scope>
</reference>
<protein>
    <recommendedName>
        <fullName evidence="1">Retrotransposon Copia-like N-terminal domain-containing protein</fullName>
    </recommendedName>
</protein>
<dbReference type="PANTHER" id="PTHR37610">
    <property type="entry name" value="CCHC-TYPE DOMAIN-CONTAINING PROTEIN"/>
    <property type="match status" value="1"/>
</dbReference>
<evidence type="ECO:0000313" key="3">
    <source>
        <dbReference type="Proteomes" id="UP001454036"/>
    </source>
</evidence>